<dbReference type="EMBL" id="CP019640">
    <property type="protein sequence ID" value="AQQ53387.1"/>
    <property type="molecule type" value="Genomic_DNA"/>
</dbReference>
<feature type="transmembrane region" description="Helical" evidence="1">
    <location>
        <begin position="120"/>
        <end position="139"/>
    </location>
</feature>
<organism evidence="3 4">
    <name type="scientific">Planococcus lenghuensis</name>
    <dbReference type="NCBI Taxonomy" id="2213202"/>
    <lineage>
        <taxon>Bacteria</taxon>
        <taxon>Bacillati</taxon>
        <taxon>Bacillota</taxon>
        <taxon>Bacilli</taxon>
        <taxon>Bacillales</taxon>
        <taxon>Caryophanaceae</taxon>
        <taxon>Planococcus</taxon>
    </lineage>
</organism>
<feature type="transmembrane region" description="Helical" evidence="1">
    <location>
        <begin position="88"/>
        <end position="108"/>
    </location>
</feature>
<evidence type="ECO:0000313" key="3">
    <source>
        <dbReference type="EMBL" id="AQQ53387.1"/>
    </source>
</evidence>
<evidence type="ECO:0008006" key="5">
    <source>
        <dbReference type="Google" id="ProtNLM"/>
    </source>
</evidence>
<dbReference type="RefSeq" id="WP_077589282.1">
    <property type="nucleotide sequence ID" value="NZ_CP019640.1"/>
</dbReference>
<dbReference type="PANTHER" id="PTHR34821">
    <property type="entry name" value="INNER MEMBRANE PROTEIN YDCZ"/>
    <property type="match status" value="1"/>
</dbReference>
<keyword evidence="1" id="KW-0472">Membrane</keyword>
<gene>
    <name evidence="3" type="ORF">B0X71_10090</name>
</gene>
<dbReference type="AlphaFoldDB" id="A0A1Q2KZZ5"/>
<evidence type="ECO:0000256" key="1">
    <source>
        <dbReference type="SAM" id="Phobius"/>
    </source>
</evidence>
<accession>A0A1Q2KZZ5</accession>
<dbReference type="Proteomes" id="UP000188184">
    <property type="component" value="Chromosome"/>
</dbReference>
<evidence type="ECO:0000256" key="2">
    <source>
        <dbReference type="SAM" id="SignalP"/>
    </source>
</evidence>
<dbReference type="OrthoDB" id="9789346at2"/>
<feature type="chain" id="PRO_5039712704" description="DMT family transporter" evidence="2">
    <location>
        <begin position="23"/>
        <end position="141"/>
    </location>
</feature>
<protein>
    <recommendedName>
        <fullName evidence="5">DMT family transporter</fullName>
    </recommendedName>
</protein>
<feature type="transmembrane region" description="Helical" evidence="1">
    <location>
        <begin position="64"/>
        <end position="82"/>
    </location>
</feature>
<dbReference type="InterPro" id="IPR006750">
    <property type="entry name" value="YdcZ"/>
</dbReference>
<dbReference type="KEGG" id="pmar:B0X71_10090"/>
<evidence type="ECO:0000313" key="4">
    <source>
        <dbReference type="Proteomes" id="UP000188184"/>
    </source>
</evidence>
<proteinExistence type="predicted"/>
<keyword evidence="1" id="KW-1133">Transmembrane helix</keyword>
<dbReference type="Pfam" id="PF04657">
    <property type="entry name" value="DMT_YdcZ"/>
    <property type="match status" value="1"/>
</dbReference>
<sequence>MKGILFALAGGFFLTFQSAANATISIGIGTWQAAAMTQFTGFVLAVLIVLLLRDQSFRELRHVSPLYASGGMLAAIVLFSNMTAVHRMGVTLTIGVFLIAQLISAVAIDSKGWFDMTKKKIGRTQIIGVVLMIGGVIVLKW</sequence>
<keyword evidence="2" id="KW-0732">Signal</keyword>
<reference evidence="3 4" key="1">
    <citation type="submission" date="2017-02" db="EMBL/GenBank/DDBJ databases">
        <title>The complete genomic sequence of a novel cold adapted crude oil-degrading bacterium Planococcus qaidamina Y42.</title>
        <authorList>
            <person name="Yang R."/>
        </authorList>
    </citation>
    <scope>NUCLEOTIDE SEQUENCE [LARGE SCALE GENOMIC DNA]</scope>
    <source>
        <strain evidence="3 4">Y42</strain>
    </source>
</reference>
<keyword evidence="1" id="KW-0812">Transmembrane</keyword>
<dbReference type="GO" id="GO:0005886">
    <property type="term" value="C:plasma membrane"/>
    <property type="evidence" value="ECO:0007669"/>
    <property type="project" value="TreeGrafter"/>
</dbReference>
<name>A0A1Q2KZZ5_9BACL</name>
<keyword evidence="4" id="KW-1185">Reference proteome</keyword>
<feature type="transmembrane region" description="Helical" evidence="1">
    <location>
        <begin position="32"/>
        <end position="52"/>
    </location>
</feature>
<feature type="signal peptide" evidence="2">
    <location>
        <begin position="1"/>
        <end position="22"/>
    </location>
</feature>
<dbReference type="PANTHER" id="PTHR34821:SF3">
    <property type="entry name" value="MEMBRANE PROTEIN"/>
    <property type="match status" value="1"/>
</dbReference>